<dbReference type="GO" id="GO:0003700">
    <property type="term" value="F:DNA-binding transcription factor activity"/>
    <property type="evidence" value="ECO:0007669"/>
    <property type="project" value="InterPro"/>
</dbReference>
<evidence type="ECO:0000256" key="2">
    <source>
        <dbReference type="ARBA" id="ARBA00023015"/>
    </source>
</evidence>
<dbReference type="Proteomes" id="UP000653305">
    <property type="component" value="Unassembled WGS sequence"/>
</dbReference>
<dbReference type="InterPro" id="IPR006447">
    <property type="entry name" value="Myb_dom_plants"/>
</dbReference>
<feature type="domain" description="HTH myb-type" evidence="5">
    <location>
        <begin position="86"/>
        <end position="146"/>
    </location>
</feature>
<comment type="caution">
    <text evidence="6">The sequence shown here is derived from an EMBL/GenBank/DDBJ whole genome shotgun (WGS) entry which is preliminary data.</text>
</comment>
<dbReference type="PROSITE" id="PS51294">
    <property type="entry name" value="HTH_MYB"/>
    <property type="match status" value="1"/>
</dbReference>
<dbReference type="Gene3D" id="1.10.10.60">
    <property type="entry name" value="Homeodomain-like"/>
    <property type="match status" value="1"/>
</dbReference>
<dbReference type="InterPro" id="IPR001005">
    <property type="entry name" value="SANT/Myb"/>
</dbReference>
<dbReference type="OrthoDB" id="551907at2759"/>
<keyword evidence="7" id="KW-1185">Reference proteome</keyword>
<organism evidence="6 7">
    <name type="scientific">Phtheirospermum japonicum</name>
    <dbReference type="NCBI Taxonomy" id="374723"/>
    <lineage>
        <taxon>Eukaryota</taxon>
        <taxon>Viridiplantae</taxon>
        <taxon>Streptophyta</taxon>
        <taxon>Embryophyta</taxon>
        <taxon>Tracheophyta</taxon>
        <taxon>Spermatophyta</taxon>
        <taxon>Magnoliopsida</taxon>
        <taxon>eudicotyledons</taxon>
        <taxon>Gunneridae</taxon>
        <taxon>Pentapetalae</taxon>
        <taxon>asterids</taxon>
        <taxon>lamiids</taxon>
        <taxon>Lamiales</taxon>
        <taxon>Orobanchaceae</taxon>
        <taxon>Orobanchaceae incertae sedis</taxon>
        <taxon>Phtheirospermum</taxon>
    </lineage>
</organism>
<evidence type="ECO:0000256" key="3">
    <source>
        <dbReference type="ARBA" id="ARBA00023163"/>
    </source>
</evidence>
<dbReference type="PANTHER" id="PTHR31314:SF174">
    <property type="entry name" value="OS02G0241200 PROTEIN"/>
    <property type="match status" value="1"/>
</dbReference>
<dbReference type="AlphaFoldDB" id="A0A830C646"/>
<dbReference type="GO" id="GO:0005634">
    <property type="term" value="C:nucleus"/>
    <property type="evidence" value="ECO:0007669"/>
    <property type="project" value="UniProtKB-SubCell"/>
</dbReference>
<evidence type="ECO:0000259" key="5">
    <source>
        <dbReference type="PROSITE" id="PS51294"/>
    </source>
</evidence>
<comment type="subcellular location">
    <subcellularLocation>
        <location evidence="1">Nucleus</location>
    </subcellularLocation>
</comment>
<name>A0A830C646_9LAMI</name>
<protein>
    <submittedName>
        <fullName evidence="6">Putative myb family transcription factor at1g14600</fullName>
    </submittedName>
</protein>
<evidence type="ECO:0000313" key="6">
    <source>
        <dbReference type="EMBL" id="GFP94606.1"/>
    </source>
</evidence>
<dbReference type="InterPro" id="IPR046955">
    <property type="entry name" value="PHR1-like"/>
</dbReference>
<evidence type="ECO:0000256" key="4">
    <source>
        <dbReference type="ARBA" id="ARBA00023242"/>
    </source>
</evidence>
<dbReference type="Pfam" id="PF00249">
    <property type="entry name" value="Myb_DNA-binding"/>
    <property type="match status" value="1"/>
</dbReference>
<accession>A0A830C646</accession>
<dbReference type="InterPro" id="IPR017930">
    <property type="entry name" value="Myb_dom"/>
</dbReference>
<keyword evidence="2" id="KW-0805">Transcription regulation</keyword>
<keyword evidence="3" id="KW-0804">Transcription</keyword>
<sequence length="218" mass="24536">MPNDKMISGGENDIIAESSVSSENTYSSIDLNEDAAGNEVSDHKINYHEISKCITCIQQTKDGYDSLKLGNGDNKDKKTSVRQYVRSKMPRLRWTPDLHLSLIHAIEKLGGQERATPKAVLQIMNVKRLSISHVKSHLQMYRSKKLDESGRAAQMTLSSAFFSGGFLRSPVWRGREDEFALLETQNHPTLRILIWLRVVNKIRPCSRGISDAPCPRGI</sequence>
<dbReference type="PANTHER" id="PTHR31314">
    <property type="entry name" value="MYB FAMILY TRANSCRIPTION FACTOR PHL7-LIKE"/>
    <property type="match status" value="1"/>
</dbReference>
<dbReference type="EMBL" id="BMAC01000358">
    <property type="protein sequence ID" value="GFP94606.1"/>
    <property type="molecule type" value="Genomic_DNA"/>
</dbReference>
<reference evidence="6" key="1">
    <citation type="submission" date="2020-07" db="EMBL/GenBank/DDBJ databases">
        <title>Ethylene signaling mediates host invasion by parasitic plants.</title>
        <authorList>
            <person name="Yoshida S."/>
        </authorList>
    </citation>
    <scope>NUCLEOTIDE SEQUENCE</scope>
    <source>
        <strain evidence="6">Okayama</strain>
    </source>
</reference>
<keyword evidence="4" id="KW-0539">Nucleus</keyword>
<gene>
    <name evidence="6" type="ORF">PHJA_001605000</name>
</gene>
<dbReference type="InterPro" id="IPR009057">
    <property type="entry name" value="Homeodomain-like_sf"/>
</dbReference>
<dbReference type="SUPFAM" id="SSF46689">
    <property type="entry name" value="Homeodomain-like"/>
    <property type="match status" value="1"/>
</dbReference>
<dbReference type="NCBIfam" id="TIGR01557">
    <property type="entry name" value="myb_SHAQKYF"/>
    <property type="match status" value="1"/>
</dbReference>
<dbReference type="GO" id="GO:0003677">
    <property type="term" value="F:DNA binding"/>
    <property type="evidence" value="ECO:0007669"/>
    <property type="project" value="InterPro"/>
</dbReference>
<evidence type="ECO:0000313" key="7">
    <source>
        <dbReference type="Proteomes" id="UP000653305"/>
    </source>
</evidence>
<evidence type="ECO:0000256" key="1">
    <source>
        <dbReference type="ARBA" id="ARBA00004123"/>
    </source>
</evidence>
<proteinExistence type="predicted"/>